<dbReference type="EMBL" id="JACGLT010000003">
    <property type="protein sequence ID" value="MBA6152031.1"/>
    <property type="molecule type" value="Genomic_DNA"/>
</dbReference>
<dbReference type="NCBIfam" id="TIGR02937">
    <property type="entry name" value="sigma70-ECF"/>
    <property type="match status" value="1"/>
</dbReference>
<evidence type="ECO:0000256" key="4">
    <source>
        <dbReference type="ARBA" id="ARBA00023163"/>
    </source>
</evidence>
<keyword evidence="4" id="KW-0804">Transcription</keyword>
<gene>
    <name evidence="7" type="ORF">H3Z82_04755</name>
</gene>
<keyword evidence="2" id="KW-0805">Transcription regulation</keyword>
<dbReference type="InterPro" id="IPR036388">
    <property type="entry name" value="WH-like_DNA-bd_sf"/>
</dbReference>
<dbReference type="GO" id="GO:0016987">
    <property type="term" value="F:sigma factor activity"/>
    <property type="evidence" value="ECO:0007669"/>
    <property type="project" value="UniProtKB-KW"/>
</dbReference>
<feature type="domain" description="RNA polymerase sigma factor 70 region 4 type 2" evidence="6">
    <location>
        <begin position="122"/>
        <end position="172"/>
    </location>
</feature>
<comment type="similarity">
    <text evidence="1">Belongs to the sigma-70 factor family. ECF subfamily.</text>
</comment>
<dbReference type="CDD" id="cd06171">
    <property type="entry name" value="Sigma70_r4"/>
    <property type="match status" value="1"/>
</dbReference>
<dbReference type="Pfam" id="PF04542">
    <property type="entry name" value="Sigma70_r2"/>
    <property type="match status" value="1"/>
</dbReference>
<dbReference type="InterPro" id="IPR007627">
    <property type="entry name" value="RNA_pol_sigma70_r2"/>
</dbReference>
<dbReference type="Proteomes" id="UP000541857">
    <property type="component" value="Unassembled WGS sequence"/>
</dbReference>
<evidence type="ECO:0000313" key="7">
    <source>
        <dbReference type="EMBL" id="MBA6152031.1"/>
    </source>
</evidence>
<evidence type="ECO:0000259" key="5">
    <source>
        <dbReference type="Pfam" id="PF04542"/>
    </source>
</evidence>
<dbReference type="InterPro" id="IPR013324">
    <property type="entry name" value="RNA_pol_sigma_r3/r4-like"/>
</dbReference>
<dbReference type="RefSeq" id="WP_182203101.1">
    <property type="nucleotide sequence ID" value="NZ_JACGLT010000003.1"/>
</dbReference>
<organism evidence="7 8">
    <name type="scientific">Gelidibacter maritimus</name>
    <dbReference type="NCBI Taxonomy" id="2761487"/>
    <lineage>
        <taxon>Bacteria</taxon>
        <taxon>Pseudomonadati</taxon>
        <taxon>Bacteroidota</taxon>
        <taxon>Flavobacteriia</taxon>
        <taxon>Flavobacteriales</taxon>
        <taxon>Flavobacteriaceae</taxon>
        <taxon>Gelidibacter</taxon>
    </lineage>
</organism>
<reference evidence="7 8" key="1">
    <citation type="submission" date="2020-07" db="EMBL/GenBank/DDBJ databases">
        <title>Bacterium isolated from marine sediment.</title>
        <authorList>
            <person name="Shang D."/>
        </authorList>
    </citation>
    <scope>NUCLEOTIDE SEQUENCE [LARGE SCALE GENOMIC DNA]</scope>
    <source>
        <strain evidence="7 8">F6074</strain>
    </source>
</reference>
<evidence type="ECO:0000256" key="1">
    <source>
        <dbReference type="ARBA" id="ARBA00010641"/>
    </source>
</evidence>
<dbReference type="InterPro" id="IPR013249">
    <property type="entry name" value="RNA_pol_sigma70_r4_t2"/>
</dbReference>
<dbReference type="PANTHER" id="PTHR43133:SF46">
    <property type="entry name" value="RNA POLYMERASE SIGMA-70 FACTOR ECF SUBFAMILY"/>
    <property type="match status" value="1"/>
</dbReference>
<sequence length="193" mass="22810">MDNNCEKTLIEGLRKGNETSYKHLYTLYYSELRAYLTSISGSVEISKELSQQVFIKIWNKRESLSINSSLKKYIFKIGYNLYIDLQRKDKKELQLLEQLKQNAIHEIVDFTNYELDMQINLVLSEVNKLPEKCKNVFLLAKKDGLKYSEIAEELNISIKTVERHMTKALRRLRKGLKIIILFFHLLHNLHIPF</sequence>
<evidence type="ECO:0000256" key="2">
    <source>
        <dbReference type="ARBA" id="ARBA00023015"/>
    </source>
</evidence>
<dbReference type="AlphaFoldDB" id="A0A7W2M3Y4"/>
<proteinExistence type="inferred from homology"/>
<protein>
    <submittedName>
        <fullName evidence="7">Sigma-70 family RNA polymerase sigma factor</fullName>
    </submittedName>
</protein>
<name>A0A7W2M3Y4_9FLAO</name>
<evidence type="ECO:0000313" key="8">
    <source>
        <dbReference type="Proteomes" id="UP000541857"/>
    </source>
</evidence>
<dbReference type="GO" id="GO:0003677">
    <property type="term" value="F:DNA binding"/>
    <property type="evidence" value="ECO:0007669"/>
    <property type="project" value="InterPro"/>
</dbReference>
<dbReference type="Pfam" id="PF08281">
    <property type="entry name" value="Sigma70_r4_2"/>
    <property type="match status" value="1"/>
</dbReference>
<dbReference type="SUPFAM" id="SSF88659">
    <property type="entry name" value="Sigma3 and sigma4 domains of RNA polymerase sigma factors"/>
    <property type="match status" value="1"/>
</dbReference>
<dbReference type="SUPFAM" id="SSF88946">
    <property type="entry name" value="Sigma2 domain of RNA polymerase sigma factors"/>
    <property type="match status" value="1"/>
</dbReference>
<dbReference type="Gene3D" id="1.10.1740.10">
    <property type="match status" value="1"/>
</dbReference>
<accession>A0A7W2M3Y4</accession>
<keyword evidence="8" id="KW-1185">Reference proteome</keyword>
<keyword evidence="3" id="KW-0731">Sigma factor</keyword>
<dbReference type="PANTHER" id="PTHR43133">
    <property type="entry name" value="RNA POLYMERASE ECF-TYPE SIGMA FACTO"/>
    <property type="match status" value="1"/>
</dbReference>
<evidence type="ECO:0000256" key="3">
    <source>
        <dbReference type="ARBA" id="ARBA00023082"/>
    </source>
</evidence>
<dbReference type="InterPro" id="IPR014284">
    <property type="entry name" value="RNA_pol_sigma-70_dom"/>
</dbReference>
<evidence type="ECO:0000259" key="6">
    <source>
        <dbReference type="Pfam" id="PF08281"/>
    </source>
</evidence>
<dbReference type="GO" id="GO:0006352">
    <property type="term" value="P:DNA-templated transcription initiation"/>
    <property type="evidence" value="ECO:0007669"/>
    <property type="project" value="InterPro"/>
</dbReference>
<dbReference type="InterPro" id="IPR013325">
    <property type="entry name" value="RNA_pol_sigma_r2"/>
</dbReference>
<feature type="domain" description="RNA polymerase sigma-70 region 2" evidence="5">
    <location>
        <begin position="24"/>
        <end position="91"/>
    </location>
</feature>
<dbReference type="InterPro" id="IPR039425">
    <property type="entry name" value="RNA_pol_sigma-70-like"/>
</dbReference>
<dbReference type="Gene3D" id="1.10.10.10">
    <property type="entry name" value="Winged helix-like DNA-binding domain superfamily/Winged helix DNA-binding domain"/>
    <property type="match status" value="1"/>
</dbReference>
<comment type="caution">
    <text evidence="7">The sequence shown here is derived from an EMBL/GenBank/DDBJ whole genome shotgun (WGS) entry which is preliminary data.</text>
</comment>